<protein>
    <submittedName>
        <fullName evidence="1">Uncharacterized protein</fullName>
    </submittedName>
</protein>
<organism evidence="1 2">
    <name type="scientific">Labeo rohita</name>
    <name type="common">Indian major carp</name>
    <name type="synonym">Cyprinus rohita</name>
    <dbReference type="NCBI Taxonomy" id="84645"/>
    <lineage>
        <taxon>Eukaryota</taxon>
        <taxon>Metazoa</taxon>
        <taxon>Chordata</taxon>
        <taxon>Craniata</taxon>
        <taxon>Vertebrata</taxon>
        <taxon>Euteleostomi</taxon>
        <taxon>Actinopterygii</taxon>
        <taxon>Neopterygii</taxon>
        <taxon>Teleostei</taxon>
        <taxon>Ostariophysi</taxon>
        <taxon>Cypriniformes</taxon>
        <taxon>Cyprinidae</taxon>
        <taxon>Labeoninae</taxon>
        <taxon>Labeonini</taxon>
        <taxon>Labeo</taxon>
    </lineage>
</organism>
<dbReference type="AlphaFoldDB" id="A0A498MAQ0"/>
<name>A0A498MAQ0_LABRO</name>
<accession>A0A498MAQ0</accession>
<evidence type="ECO:0000313" key="1">
    <source>
        <dbReference type="EMBL" id="RXN16492.1"/>
    </source>
</evidence>
<gene>
    <name evidence="1" type="ORF">ROHU_008339</name>
</gene>
<proteinExistence type="predicted"/>
<reference evidence="1 2" key="1">
    <citation type="submission" date="2018-03" db="EMBL/GenBank/DDBJ databases">
        <title>Draft genome sequence of Rohu Carp (Labeo rohita).</title>
        <authorList>
            <person name="Das P."/>
            <person name="Kushwaha B."/>
            <person name="Joshi C.G."/>
            <person name="Kumar D."/>
            <person name="Nagpure N.S."/>
            <person name="Sahoo L."/>
            <person name="Das S.P."/>
            <person name="Bit A."/>
            <person name="Patnaik S."/>
            <person name="Meher P.K."/>
            <person name="Jayasankar P."/>
            <person name="Koringa P.G."/>
            <person name="Patel N.V."/>
            <person name="Hinsu A.T."/>
            <person name="Kumar R."/>
            <person name="Pandey M."/>
            <person name="Agarwal S."/>
            <person name="Srivastava S."/>
            <person name="Singh M."/>
            <person name="Iquebal M.A."/>
            <person name="Jaiswal S."/>
            <person name="Angadi U.B."/>
            <person name="Kumar N."/>
            <person name="Raza M."/>
            <person name="Shah T.M."/>
            <person name="Rai A."/>
            <person name="Jena J.K."/>
        </authorList>
    </citation>
    <scope>NUCLEOTIDE SEQUENCE [LARGE SCALE GENOMIC DNA]</scope>
    <source>
        <strain evidence="1">DASCIFA01</strain>
        <tissue evidence="1">Testis</tissue>
    </source>
</reference>
<dbReference type="EMBL" id="QBIY01012786">
    <property type="protein sequence ID" value="RXN16492.1"/>
    <property type="molecule type" value="Genomic_DNA"/>
</dbReference>
<keyword evidence="2" id="KW-1185">Reference proteome</keyword>
<evidence type="ECO:0000313" key="2">
    <source>
        <dbReference type="Proteomes" id="UP000290572"/>
    </source>
</evidence>
<sequence length="142" mass="15837">MARISQRVSECGRGVWRKSPVVPADTKEAPEVLAPLHVSLSPHIRPPRLRASRARPSVAAAPVRPQRLALKMFLKSARFFIRSVSAACFDDWQPCAFVARGSRLSGTFGHLDERERVRSTSCGCQTPIPARFCCWIKNNNQP</sequence>
<dbReference type="Proteomes" id="UP000290572">
    <property type="component" value="Unassembled WGS sequence"/>
</dbReference>
<comment type="caution">
    <text evidence="1">The sequence shown here is derived from an EMBL/GenBank/DDBJ whole genome shotgun (WGS) entry which is preliminary data.</text>
</comment>